<feature type="transmembrane region" description="Helical" evidence="2">
    <location>
        <begin position="44"/>
        <end position="66"/>
    </location>
</feature>
<reference evidence="3" key="1">
    <citation type="submission" date="2021-02" db="EMBL/GenBank/DDBJ databases">
        <authorList>
            <person name="Palmer J.M."/>
        </authorList>
    </citation>
    <scope>NUCLEOTIDE SEQUENCE</scope>
    <source>
        <strain evidence="3">SCRP734</strain>
    </source>
</reference>
<keyword evidence="4" id="KW-1185">Reference proteome</keyword>
<dbReference type="PANTHER" id="PTHR31806:SF1">
    <property type="entry name" value="PURINE-CYTOSINE PERMEASE FCY2-RELATED"/>
    <property type="match status" value="1"/>
</dbReference>
<keyword evidence="2" id="KW-0472">Membrane</keyword>
<dbReference type="GO" id="GO:0022857">
    <property type="term" value="F:transmembrane transporter activity"/>
    <property type="evidence" value="ECO:0007669"/>
    <property type="project" value="InterPro"/>
</dbReference>
<comment type="caution">
    <text evidence="3">The sequence shown here is derived from an EMBL/GenBank/DDBJ whole genome shotgun (WGS) entry which is preliminary data.</text>
</comment>
<gene>
    <name evidence="3" type="primary">FCY2_4</name>
    <name evidence="3" type="ORF">PHYPSEUDO_013118</name>
</gene>
<dbReference type="InterPro" id="IPR026030">
    <property type="entry name" value="Pur-cyt_permease_Fcy2/21/22"/>
</dbReference>
<keyword evidence="1" id="KW-0813">Transport</keyword>
<protein>
    <submittedName>
        <fullName evidence="3">Purine-cytosine permease</fullName>
    </submittedName>
</protein>
<keyword evidence="2" id="KW-0812">Transmembrane</keyword>
<organism evidence="3 4">
    <name type="scientific">Phytophthora pseudosyringae</name>
    <dbReference type="NCBI Taxonomy" id="221518"/>
    <lineage>
        <taxon>Eukaryota</taxon>
        <taxon>Sar</taxon>
        <taxon>Stramenopiles</taxon>
        <taxon>Oomycota</taxon>
        <taxon>Peronosporomycetes</taxon>
        <taxon>Peronosporales</taxon>
        <taxon>Peronosporaceae</taxon>
        <taxon>Phytophthora</taxon>
    </lineage>
</organism>
<evidence type="ECO:0000256" key="2">
    <source>
        <dbReference type="SAM" id="Phobius"/>
    </source>
</evidence>
<keyword evidence="2" id="KW-1133">Transmembrane helix</keyword>
<feature type="transmembrane region" description="Helical" evidence="2">
    <location>
        <begin position="72"/>
        <end position="92"/>
    </location>
</feature>
<dbReference type="GO" id="GO:0005886">
    <property type="term" value="C:plasma membrane"/>
    <property type="evidence" value="ECO:0007669"/>
    <property type="project" value="TreeGrafter"/>
</dbReference>
<dbReference type="EMBL" id="JAGDFM010000661">
    <property type="protein sequence ID" value="KAG7376580.1"/>
    <property type="molecule type" value="Genomic_DNA"/>
</dbReference>
<accession>A0A8T1V8H4</accession>
<dbReference type="PANTHER" id="PTHR31806">
    <property type="entry name" value="PURINE-CYTOSINE PERMEASE FCY2-RELATED"/>
    <property type="match status" value="1"/>
</dbReference>
<proteinExistence type="predicted"/>
<sequence>MNKTDSHVEDLKKSSVRFKIDMRRIERETEDDHHDDSIVNVGRMWLAANMVISSFAIGMLGTSPSYLGSDDAFLVVLFFYMEGILPVCYFHFGHIFGLH</sequence>
<evidence type="ECO:0000313" key="4">
    <source>
        <dbReference type="Proteomes" id="UP000694044"/>
    </source>
</evidence>
<name>A0A8T1V8H4_9STRA</name>
<dbReference type="Proteomes" id="UP000694044">
    <property type="component" value="Unassembled WGS sequence"/>
</dbReference>
<dbReference type="OrthoDB" id="2116389at2759"/>
<evidence type="ECO:0000256" key="1">
    <source>
        <dbReference type="ARBA" id="ARBA00022448"/>
    </source>
</evidence>
<evidence type="ECO:0000313" key="3">
    <source>
        <dbReference type="EMBL" id="KAG7376580.1"/>
    </source>
</evidence>
<dbReference type="AlphaFoldDB" id="A0A8T1V8H4"/>